<dbReference type="InterPro" id="IPR007219">
    <property type="entry name" value="XnlR_reg_dom"/>
</dbReference>
<dbReference type="InterPro" id="IPR036237">
    <property type="entry name" value="Xyl_isomerase-like_sf"/>
</dbReference>
<dbReference type="SUPFAM" id="SSF51658">
    <property type="entry name" value="Xylose isomerase-like"/>
    <property type="match status" value="1"/>
</dbReference>
<dbReference type="Proteomes" id="UP001305779">
    <property type="component" value="Unassembled WGS sequence"/>
</dbReference>
<evidence type="ECO:0000313" key="9">
    <source>
        <dbReference type="EMBL" id="KAK4499628.1"/>
    </source>
</evidence>
<dbReference type="Pfam" id="PF04082">
    <property type="entry name" value="Fungal_trans"/>
    <property type="match status" value="1"/>
</dbReference>
<keyword evidence="6" id="KW-0539">Nucleus</keyword>
<name>A0ABR0EEY5_ZASCE</name>
<keyword evidence="10" id="KW-1185">Reference proteome</keyword>
<reference evidence="9 10" key="1">
    <citation type="journal article" date="2023" name="G3 (Bethesda)">
        <title>A chromosome-level genome assembly of Zasmidium syzygii isolated from banana leaves.</title>
        <authorList>
            <person name="van Westerhoven A.C."/>
            <person name="Mehrabi R."/>
            <person name="Talebi R."/>
            <person name="Steentjes M.B.F."/>
            <person name="Corcolon B."/>
            <person name="Chong P.A."/>
            <person name="Kema G.H.J."/>
            <person name="Seidl M.F."/>
        </authorList>
    </citation>
    <scope>NUCLEOTIDE SEQUENCE [LARGE SCALE GENOMIC DNA]</scope>
    <source>
        <strain evidence="9 10">P124</strain>
    </source>
</reference>
<dbReference type="PANTHER" id="PTHR31313:SF86">
    <property type="entry name" value="ZN(2)-C6 FUNGAL-TYPE DOMAIN-CONTAINING PROTEIN"/>
    <property type="match status" value="1"/>
</dbReference>
<feature type="domain" description="Xylanolytic transcriptional activator regulatory" evidence="8">
    <location>
        <begin position="324"/>
        <end position="495"/>
    </location>
</feature>
<proteinExistence type="predicted"/>
<evidence type="ECO:0008006" key="11">
    <source>
        <dbReference type="Google" id="ProtNLM"/>
    </source>
</evidence>
<keyword evidence="1" id="KW-0479">Metal-binding</keyword>
<gene>
    <name evidence="9" type="ORF">PRZ48_010146</name>
</gene>
<dbReference type="InterPro" id="IPR051615">
    <property type="entry name" value="Transcr_Regulatory_Elem"/>
</dbReference>
<dbReference type="InterPro" id="IPR013022">
    <property type="entry name" value="Xyl_isomerase-like_TIM-brl"/>
</dbReference>
<evidence type="ECO:0000256" key="2">
    <source>
        <dbReference type="ARBA" id="ARBA00022833"/>
    </source>
</evidence>
<feature type="domain" description="Xylose isomerase-like TIM barrel" evidence="7">
    <location>
        <begin position="19"/>
        <end position="236"/>
    </location>
</feature>
<keyword evidence="2" id="KW-0862">Zinc</keyword>
<sequence>MHLSSHTWMRPESLRTTLARLSHLGYTSIELAGEPEQFPIEEARKLLEEYNIRCWGTVTIQTGDRDLTVEDPEQRRRTINYMKDVVSMAAELGGEIITIVPGRVGKIVPSGFPEEEWQWVVDSLREVVAHAKERNIRVGLEPLNRFETHFLNRTDQTLRLTDEVDYDYDITFDPFHLALEEKDLYAALRSCKGRIVDFHVADHNRLAAGDGNFDWRKMMAVLAETGFDGALAFEASPPIDRTPVGNFGNNQIETGNIEVPPAQLQFIIDHGSSVLSDEYYTGLLRRTAATLRGVPGCQLEHINVESGLLAFGDVEPGLGMQLLAAFWNRQHYTGTVVYRPVFMRDMACQGPYFTPLLLNAVFFVASKHSPKTLSADQASDLCEGGAVFRRAVEKLLYDKETKLLCRSRVTTIQALLLMSDALFSWCDERSLSWHYLGIAINMILDLGIHTTRSEFYRSGLAESLADKAQSIYQGRQCRLRIAESNVPISFLDEYEELEPFNTVTFAAVATQTRIPTRAVTTFEQTCKLSVIAEGILSALYTEEASSSSVEELVSTAQRLVKELADWKDSLPSHLCLEWNDDRRPTVLPHTLALMAMYRSLSILLHRPFVSGGHIGNILDSSVSFAFSTCTKAASEIDKILRLYVEHFCIKSCPYFLSYATYASATIHVRLAAQHAARSRAHQSLWFCLEALSEQQTRCHAPRQSMAILLELMKRLDVDVGKVFVAAKSRSDGMEGCQLGLLADATETGQALEDHDTNSWMNTALPMDDVLINYDLDAIMKTFDFSMQGQFASGEEVTSTNKAAESSSWPSDIVDDSTFQDECNGLTLDPLFGLDATIFDHNSHFI</sequence>
<keyword evidence="5" id="KW-0804">Transcription</keyword>
<evidence type="ECO:0000259" key="8">
    <source>
        <dbReference type="Pfam" id="PF04082"/>
    </source>
</evidence>
<evidence type="ECO:0000259" key="7">
    <source>
        <dbReference type="Pfam" id="PF01261"/>
    </source>
</evidence>
<protein>
    <recommendedName>
        <fullName evidence="11">Xylose isomerase-like TIM barrel domain-containing protein</fullName>
    </recommendedName>
</protein>
<evidence type="ECO:0000256" key="3">
    <source>
        <dbReference type="ARBA" id="ARBA00023015"/>
    </source>
</evidence>
<evidence type="ECO:0000256" key="1">
    <source>
        <dbReference type="ARBA" id="ARBA00022723"/>
    </source>
</evidence>
<evidence type="ECO:0000256" key="5">
    <source>
        <dbReference type="ARBA" id="ARBA00023163"/>
    </source>
</evidence>
<accession>A0ABR0EEY5</accession>
<evidence type="ECO:0000256" key="6">
    <source>
        <dbReference type="ARBA" id="ARBA00023242"/>
    </source>
</evidence>
<evidence type="ECO:0000313" key="10">
    <source>
        <dbReference type="Proteomes" id="UP001305779"/>
    </source>
</evidence>
<keyword evidence="3" id="KW-0805">Transcription regulation</keyword>
<evidence type="ECO:0000256" key="4">
    <source>
        <dbReference type="ARBA" id="ARBA00023125"/>
    </source>
</evidence>
<keyword evidence="4" id="KW-0238">DNA-binding</keyword>
<dbReference type="Gene3D" id="3.20.20.150">
    <property type="entry name" value="Divalent-metal-dependent TIM barrel enzymes"/>
    <property type="match status" value="1"/>
</dbReference>
<dbReference type="EMBL" id="JAXOVC010000007">
    <property type="protein sequence ID" value="KAK4499628.1"/>
    <property type="molecule type" value="Genomic_DNA"/>
</dbReference>
<dbReference type="Pfam" id="PF01261">
    <property type="entry name" value="AP_endonuc_2"/>
    <property type="match status" value="1"/>
</dbReference>
<dbReference type="PANTHER" id="PTHR31313">
    <property type="entry name" value="TY1 ENHANCER ACTIVATOR"/>
    <property type="match status" value="1"/>
</dbReference>
<organism evidence="9 10">
    <name type="scientific">Zasmidium cellare</name>
    <name type="common">Wine cellar mold</name>
    <name type="synonym">Racodium cellare</name>
    <dbReference type="NCBI Taxonomy" id="395010"/>
    <lineage>
        <taxon>Eukaryota</taxon>
        <taxon>Fungi</taxon>
        <taxon>Dikarya</taxon>
        <taxon>Ascomycota</taxon>
        <taxon>Pezizomycotina</taxon>
        <taxon>Dothideomycetes</taxon>
        <taxon>Dothideomycetidae</taxon>
        <taxon>Mycosphaerellales</taxon>
        <taxon>Mycosphaerellaceae</taxon>
        <taxon>Zasmidium</taxon>
    </lineage>
</organism>
<dbReference type="CDD" id="cd12148">
    <property type="entry name" value="fungal_TF_MHR"/>
    <property type="match status" value="1"/>
</dbReference>
<comment type="caution">
    <text evidence="9">The sequence shown here is derived from an EMBL/GenBank/DDBJ whole genome shotgun (WGS) entry which is preliminary data.</text>
</comment>